<evidence type="ECO:0000256" key="2">
    <source>
        <dbReference type="RuleBase" id="RU000461"/>
    </source>
</evidence>
<keyword evidence="4" id="KW-1185">Reference proteome</keyword>
<sequence length="395" mass="43994">MDVAFDPWSPEFVADPYPAYAELRATGRAHWYAPTRQWLIPHYEDVSALLRDRRLGRTYTHRFTHEEFGREAPDAAHEPFHTLNDHGLLDLEGADHTRIRRLVSKAFTPRTVENLVPTVRRLAAGLVGGLVERGGGDLLAEVAEPLPVAVIAEMLGIPEGEEERGRLRPWSAAICGMFELNPSEETARQAVRASIEFSDYLRELIERRRKSPGDDLISGLIGVEDLTEQEMISTCVLLLNAGHEATVNTTVNGWWTLLREGVLPDPEKLSTAVEELLRYDTPLQMFERWVLDDIEVGGQVIPRGSEVALLFGSANRDPARFGPTADVLDLTRVDNPHITFGAGIHYCLGAPLARVELSAVFAELLHRAPSLRLAAEPVWKPGYVIRGVDELLVEL</sequence>
<dbReference type="Pfam" id="PF00067">
    <property type="entry name" value="p450"/>
    <property type="match status" value="1"/>
</dbReference>
<proteinExistence type="inferred from homology"/>
<reference evidence="3 4" key="1">
    <citation type="submission" date="2023-10" db="EMBL/GenBank/DDBJ databases">
        <title>The genome sequence of Streptomyces sp. HUAS YS2.</title>
        <authorList>
            <person name="Mo P."/>
        </authorList>
    </citation>
    <scope>NUCLEOTIDE SEQUENCE [LARGE SCALE GENOMIC DNA]</scope>
    <source>
        <strain evidence="3 4">HUAS YS2</strain>
    </source>
</reference>
<dbReference type="SUPFAM" id="SSF48264">
    <property type="entry name" value="Cytochrome P450"/>
    <property type="match status" value="1"/>
</dbReference>
<dbReference type="EMBL" id="CP137573">
    <property type="protein sequence ID" value="WOX23051.1"/>
    <property type="molecule type" value="Genomic_DNA"/>
</dbReference>
<keyword evidence="2" id="KW-0503">Monooxygenase</keyword>
<dbReference type="Proteomes" id="UP001301731">
    <property type="component" value="Chromosome"/>
</dbReference>
<protein>
    <submittedName>
        <fullName evidence="3">Cytochrome P450</fullName>
    </submittedName>
</protein>
<evidence type="ECO:0000313" key="3">
    <source>
        <dbReference type="EMBL" id="WOX23051.1"/>
    </source>
</evidence>
<keyword evidence="2" id="KW-0408">Iron</keyword>
<evidence type="ECO:0000313" key="4">
    <source>
        <dbReference type="Proteomes" id="UP001301731"/>
    </source>
</evidence>
<dbReference type="InterPro" id="IPR001128">
    <property type="entry name" value="Cyt_P450"/>
</dbReference>
<dbReference type="RefSeq" id="WP_318104549.1">
    <property type="nucleotide sequence ID" value="NZ_CP137573.1"/>
</dbReference>
<accession>A0ABZ0LU70</accession>
<keyword evidence="2" id="KW-0560">Oxidoreductase</keyword>
<keyword evidence="2" id="KW-0349">Heme</keyword>
<dbReference type="PANTHER" id="PTHR46696:SF1">
    <property type="entry name" value="CYTOCHROME P450 YJIB-RELATED"/>
    <property type="match status" value="1"/>
</dbReference>
<dbReference type="CDD" id="cd20625">
    <property type="entry name" value="CYP164-like"/>
    <property type="match status" value="1"/>
</dbReference>
<dbReference type="PROSITE" id="PS00086">
    <property type="entry name" value="CYTOCHROME_P450"/>
    <property type="match status" value="1"/>
</dbReference>
<dbReference type="InterPro" id="IPR017972">
    <property type="entry name" value="Cyt_P450_CS"/>
</dbReference>
<name>A0ABZ0LU70_9ACTN</name>
<dbReference type="InterPro" id="IPR036396">
    <property type="entry name" value="Cyt_P450_sf"/>
</dbReference>
<dbReference type="PRINTS" id="PR00359">
    <property type="entry name" value="BP450"/>
</dbReference>
<dbReference type="InterPro" id="IPR002397">
    <property type="entry name" value="Cyt_P450_B"/>
</dbReference>
<keyword evidence="2" id="KW-0479">Metal-binding</keyword>
<comment type="similarity">
    <text evidence="1 2">Belongs to the cytochrome P450 family.</text>
</comment>
<organism evidence="3 4">
    <name type="scientific">Streptomyces solicathayae</name>
    <dbReference type="NCBI Taxonomy" id="3081768"/>
    <lineage>
        <taxon>Bacteria</taxon>
        <taxon>Bacillati</taxon>
        <taxon>Actinomycetota</taxon>
        <taxon>Actinomycetes</taxon>
        <taxon>Kitasatosporales</taxon>
        <taxon>Streptomycetaceae</taxon>
        <taxon>Streptomyces</taxon>
    </lineage>
</organism>
<dbReference type="PANTHER" id="PTHR46696">
    <property type="entry name" value="P450, PUTATIVE (EUROFUNG)-RELATED"/>
    <property type="match status" value="1"/>
</dbReference>
<evidence type="ECO:0000256" key="1">
    <source>
        <dbReference type="ARBA" id="ARBA00010617"/>
    </source>
</evidence>
<dbReference type="Gene3D" id="1.10.630.10">
    <property type="entry name" value="Cytochrome P450"/>
    <property type="match status" value="1"/>
</dbReference>
<gene>
    <name evidence="3" type="ORF">R2D22_17255</name>
</gene>